<keyword evidence="1" id="KW-1133">Transmembrane helix</keyword>
<dbReference type="RefSeq" id="XP_066652403.1">
    <property type="nucleotide sequence ID" value="XM_066801329.1"/>
</dbReference>
<feature type="transmembrane region" description="Helical" evidence="1">
    <location>
        <begin position="43"/>
        <end position="70"/>
    </location>
</feature>
<accession>A0ABR1LGI2</accession>
<keyword evidence="1" id="KW-0472">Membrane</keyword>
<evidence type="ECO:0000313" key="3">
    <source>
        <dbReference type="Proteomes" id="UP001360953"/>
    </source>
</evidence>
<comment type="caution">
    <text evidence="2">The sequence shown here is derived from an EMBL/GenBank/DDBJ whole genome shotgun (WGS) entry which is preliminary data.</text>
</comment>
<reference evidence="2 3" key="1">
    <citation type="submission" date="2024-04" db="EMBL/GenBank/DDBJ databases">
        <title>Phyllosticta paracitricarpa is synonymous to the EU quarantine fungus P. citricarpa based on phylogenomic analyses.</title>
        <authorList>
            <consortium name="Lawrence Berkeley National Laboratory"/>
            <person name="Van ingen-buijs V.A."/>
            <person name="Van westerhoven A.C."/>
            <person name="Haridas S."/>
            <person name="Skiadas P."/>
            <person name="Martin F."/>
            <person name="Groenewald J.Z."/>
            <person name="Crous P.W."/>
            <person name="Seidl M.F."/>
        </authorList>
    </citation>
    <scope>NUCLEOTIDE SEQUENCE [LARGE SCALE GENOMIC DNA]</scope>
    <source>
        <strain evidence="2 3">CPC 17464</strain>
    </source>
</reference>
<dbReference type="EMBL" id="JBBPEH010000010">
    <property type="protein sequence ID" value="KAK7533010.1"/>
    <property type="molecule type" value="Genomic_DNA"/>
</dbReference>
<proteinExistence type="predicted"/>
<feature type="transmembrane region" description="Helical" evidence="1">
    <location>
        <begin position="12"/>
        <end position="37"/>
    </location>
</feature>
<evidence type="ECO:0000256" key="1">
    <source>
        <dbReference type="SAM" id="Phobius"/>
    </source>
</evidence>
<sequence length="178" mass="18571">MRFRFRLAKPLLIIPVPPWSCIGLTVGFTFFCAAAPIDPRGPATGVVLLFLSVVVVVVVGFLCRCSLFVASTLPQHHPRSVPTTSVNQSINGPVGPMPSTKVPVAEPQSAHPSWLGGCVVAHGAPGGRAAGLGRRAWLNLQLPFPLPSMSPRSISLAASSIAKPSSQPSLILAAQPLS</sequence>
<protein>
    <submittedName>
        <fullName evidence="2">Uncharacterized protein</fullName>
    </submittedName>
</protein>
<keyword evidence="3" id="KW-1185">Reference proteome</keyword>
<evidence type="ECO:0000313" key="2">
    <source>
        <dbReference type="EMBL" id="KAK7533010.1"/>
    </source>
</evidence>
<dbReference type="GeneID" id="92034235"/>
<gene>
    <name evidence="2" type="ORF">J3D65DRAFT_63558</name>
</gene>
<organism evidence="2 3">
    <name type="scientific">Phyllosticta citribraziliensis</name>
    <dbReference type="NCBI Taxonomy" id="989973"/>
    <lineage>
        <taxon>Eukaryota</taxon>
        <taxon>Fungi</taxon>
        <taxon>Dikarya</taxon>
        <taxon>Ascomycota</taxon>
        <taxon>Pezizomycotina</taxon>
        <taxon>Dothideomycetes</taxon>
        <taxon>Dothideomycetes incertae sedis</taxon>
        <taxon>Botryosphaeriales</taxon>
        <taxon>Phyllostictaceae</taxon>
        <taxon>Phyllosticta</taxon>
    </lineage>
</organism>
<name>A0ABR1LGI2_9PEZI</name>
<keyword evidence="1" id="KW-0812">Transmembrane</keyword>
<dbReference type="Proteomes" id="UP001360953">
    <property type="component" value="Unassembled WGS sequence"/>
</dbReference>